<feature type="transmembrane region" description="Helical" evidence="1">
    <location>
        <begin position="146"/>
        <end position="168"/>
    </location>
</feature>
<keyword evidence="3" id="KW-1185">Reference proteome</keyword>
<sequence length="226" mass="25690">MSCLRRIVEWPHLPLVVFNIALPLILFNVVKEHASQMIAVFVSGIPPMAKTLVQIICYGQKDVISIVQIISTCFSVVILFFTDNAKVLLIKDSLSTITIGVLHFLSLAFFHEDMFFTFRRHFTSKTAADMDLLYAKPHVRKISRTVTSIWGVAMIIEACIRIALVLVLSVQTMVYISPIIPIVCFWPLMFWTFKYIQHHENDDGSVKIPLLAPKVKELEQQVDSLA</sequence>
<feature type="transmembrane region" description="Helical" evidence="1">
    <location>
        <begin position="174"/>
        <end position="193"/>
    </location>
</feature>
<keyword evidence="1" id="KW-0472">Membrane</keyword>
<feature type="transmembrane region" description="Helical" evidence="1">
    <location>
        <begin position="12"/>
        <end position="30"/>
    </location>
</feature>
<dbReference type="EMBL" id="VJMJ01000137">
    <property type="protein sequence ID" value="KAF0732144.1"/>
    <property type="molecule type" value="Genomic_DNA"/>
</dbReference>
<name>A0A6G0WXC3_9STRA</name>
<proteinExistence type="predicted"/>
<evidence type="ECO:0000256" key="1">
    <source>
        <dbReference type="SAM" id="Phobius"/>
    </source>
</evidence>
<organism evidence="2 3">
    <name type="scientific">Aphanomyces euteiches</name>
    <dbReference type="NCBI Taxonomy" id="100861"/>
    <lineage>
        <taxon>Eukaryota</taxon>
        <taxon>Sar</taxon>
        <taxon>Stramenopiles</taxon>
        <taxon>Oomycota</taxon>
        <taxon>Saprolegniomycetes</taxon>
        <taxon>Saprolegniales</taxon>
        <taxon>Verrucalvaceae</taxon>
        <taxon>Aphanomyces</taxon>
    </lineage>
</organism>
<feature type="transmembrane region" description="Helical" evidence="1">
    <location>
        <begin position="36"/>
        <end position="56"/>
    </location>
</feature>
<dbReference type="NCBIfam" id="NF041646">
    <property type="entry name" value="VC0807_fam"/>
    <property type="match status" value="1"/>
</dbReference>
<dbReference type="Proteomes" id="UP000481153">
    <property type="component" value="Unassembled WGS sequence"/>
</dbReference>
<evidence type="ECO:0000313" key="3">
    <source>
        <dbReference type="Proteomes" id="UP000481153"/>
    </source>
</evidence>
<keyword evidence="1" id="KW-1133">Transmembrane helix</keyword>
<gene>
    <name evidence="2" type="ORF">Ae201684_010794</name>
</gene>
<accession>A0A6G0WXC3</accession>
<protein>
    <submittedName>
        <fullName evidence="2">Uncharacterized protein</fullName>
    </submittedName>
</protein>
<reference evidence="2 3" key="1">
    <citation type="submission" date="2019-07" db="EMBL/GenBank/DDBJ databases">
        <title>Genomics analysis of Aphanomyces spp. identifies a new class of oomycete effector associated with host adaptation.</title>
        <authorList>
            <person name="Gaulin E."/>
        </authorList>
    </citation>
    <scope>NUCLEOTIDE SEQUENCE [LARGE SCALE GENOMIC DNA]</scope>
    <source>
        <strain evidence="2 3">ATCC 201684</strain>
    </source>
</reference>
<feature type="transmembrane region" description="Helical" evidence="1">
    <location>
        <begin position="63"/>
        <end position="81"/>
    </location>
</feature>
<feature type="transmembrane region" description="Helical" evidence="1">
    <location>
        <begin position="93"/>
        <end position="110"/>
    </location>
</feature>
<keyword evidence="1" id="KW-0812">Transmembrane</keyword>
<evidence type="ECO:0000313" key="2">
    <source>
        <dbReference type="EMBL" id="KAF0732144.1"/>
    </source>
</evidence>
<dbReference type="AlphaFoldDB" id="A0A6G0WXC3"/>
<dbReference type="VEuPathDB" id="FungiDB:AeMF1_001086"/>
<comment type="caution">
    <text evidence="2">The sequence shown here is derived from an EMBL/GenBank/DDBJ whole genome shotgun (WGS) entry which is preliminary data.</text>
</comment>